<feature type="region of interest" description="Disordered" evidence="1">
    <location>
        <begin position="44"/>
        <end position="70"/>
    </location>
</feature>
<dbReference type="InterPro" id="IPR029138">
    <property type="entry name" value="SNAPC5"/>
</dbReference>
<sequence>MGELKSIQYLLEEEKLILETIEAFQKQINKLKVEEMSILSALRDQENKRSDGPKEEVMAGDFKNPGTYAGVSKNEELTNAEVIDLRVDDILCPAMGFSSRQQNNSEEEEENEPES</sequence>
<dbReference type="GO" id="GO:0005634">
    <property type="term" value="C:nucleus"/>
    <property type="evidence" value="ECO:0007669"/>
    <property type="project" value="InterPro"/>
</dbReference>
<feature type="region of interest" description="Disordered" evidence="1">
    <location>
        <begin position="96"/>
        <end position="115"/>
    </location>
</feature>
<reference evidence="2" key="1">
    <citation type="submission" date="2020-03" db="EMBL/GenBank/DDBJ databases">
        <title>A transcriptome and proteome of the tick Rhipicephalus microplus shaped by the genetic composition of its hosts and developmental stage.</title>
        <authorList>
            <person name="Garcia G.R."/>
            <person name="Ribeiro J.M.C."/>
            <person name="Maruyama S.R."/>
            <person name="Gardinasse L.G."/>
            <person name="Nelson K."/>
            <person name="Ferreira B.R."/>
            <person name="Andrade T.G."/>
            <person name="Santos I.K.F.M."/>
        </authorList>
    </citation>
    <scope>NUCLEOTIDE SEQUENCE</scope>
    <source>
        <strain evidence="2">NSGR</strain>
        <tissue evidence="2">Salivary glands</tissue>
    </source>
</reference>
<dbReference type="EMBL" id="GIKN01008071">
    <property type="protein sequence ID" value="NIE50344.1"/>
    <property type="molecule type" value="Transcribed_RNA"/>
</dbReference>
<feature type="compositionally biased region" description="Acidic residues" evidence="1">
    <location>
        <begin position="105"/>
        <end position="115"/>
    </location>
</feature>
<dbReference type="VEuPathDB" id="VectorBase:LOC119171511"/>
<dbReference type="GO" id="GO:0006384">
    <property type="term" value="P:transcription initiation at RNA polymerase III promoter"/>
    <property type="evidence" value="ECO:0007669"/>
    <property type="project" value="InterPro"/>
</dbReference>
<dbReference type="AlphaFoldDB" id="A0A6G5AHD2"/>
<dbReference type="Pfam" id="PF15497">
    <property type="entry name" value="SNAPC5"/>
    <property type="match status" value="1"/>
</dbReference>
<evidence type="ECO:0000313" key="2">
    <source>
        <dbReference type="EMBL" id="NIE50344.1"/>
    </source>
</evidence>
<dbReference type="GO" id="GO:0006366">
    <property type="term" value="P:transcription by RNA polymerase II"/>
    <property type="evidence" value="ECO:0007669"/>
    <property type="project" value="InterPro"/>
</dbReference>
<accession>A0A6G5AHD2</accession>
<name>A0A6G5AHD2_RHIMP</name>
<organism evidence="2">
    <name type="scientific">Rhipicephalus microplus</name>
    <name type="common">Cattle tick</name>
    <name type="synonym">Boophilus microplus</name>
    <dbReference type="NCBI Taxonomy" id="6941"/>
    <lineage>
        <taxon>Eukaryota</taxon>
        <taxon>Metazoa</taxon>
        <taxon>Ecdysozoa</taxon>
        <taxon>Arthropoda</taxon>
        <taxon>Chelicerata</taxon>
        <taxon>Arachnida</taxon>
        <taxon>Acari</taxon>
        <taxon>Parasitiformes</taxon>
        <taxon>Ixodida</taxon>
        <taxon>Ixodoidea</taxon>
        <taxon>Ixodidae</taxon>
        <taxon>Rhipicephalinae</taxon>
        <taxon>Rhipicephalus</taxon>
        <taxon>Boophilus</taxon>
    </lineage>
</organism>
<dbReference type="OrthoDB" id="6510107at2759"/>
<protein>
    <submittedName>
        <fullName evidence="2">Uncharacterized protein</fullName>
    </submittedName>
</protein>
<evidence type="ECO:0000256" key="1">
    <source>
        <dbReference type="SAM" id="MobiDB-lite"/>
    </source>
</evidence>
<feature type="compositionally biased region" description="Basic and acidic residues" evidence="1">
    <location>
        <begin position="44"/>
        <end position="57"/>
    </location>
</feature>
<proteinExistence type="predicted"/>